<organism evidence="5 6">
    <name type="scientific">Synchytrium microbalum</name>
    <dbReference type="NCBI Taxonomy" id="1806994"/>
    <lineage>
        <taxon>Eukaryota</taxon>
        <taxon>Fungi</taxon>
        <taxon>Fungi incertae sedis</taxon>
        <taxon>Chytridiomycota</taxon>
        <taxon>Chytridiomycota incertae sedis</taxon>
        <taxon>Chytridiomycetes</taxon>
        <taxon>Synchytriales</taxon>
        <taxon>Synchytriaceae</taxon>
        <taxon>Synchytrium</taxon>
    </lineage>
</organism>
<dbReference type="Gene3D" id="3.40.630.30">
    <property type="match status" value="1"/>
</dbReference>
<dbReference type="SUPFAM" id="SSF55729">
    <property type="entry name" value="Acyl-CoA N-acyltransferases (Nat)"/>
    <property type="match status" value="1"/>
</dbReference>
<protein>
    <recommendedName>
        <fullName evidence="4">N-acetyltransferase domain-containing protein</fullName>
    </recommendedName>
</protein>
<dbReference type="CDD" id="cd04301">
    <property type="entry name" value="NAT_SF"/>
    <property type="match status" value="1"/>
</dbReference>
<dbReference type="GO" id="GO:0004596">
    <property type="term" value="F:protein-N-terminal amino-acid acetyltransferase activity"/>
    <property type="evidence" value="ECO:0007669"/>
    <property type="project" value="InterPro"/>
</dbReference>
<dbReference type="STRING" id="1806994.A0A507BXF2"/>
<keyword evidence="6" id="KW-1185">Reference proteome</keyword>
<evidence type="ECO:0000256" key="1">
    <source>
        <dbReference type="ARBA" id="ARBA00022679"/>
    </source>
</evidence>
<name>A0A507BXF2_9FUNG</name>
<dbReference type="PANTHER" id="PTHR45896">
    <property type="entry name" value="N-ALPHA-ACETYLTRANSFERASE 30"/>
    <property type="match status" value="1"/>
</dbReference>
<evidence type="ECO:0000313" key="5">
    <source>
        <dbReference type="EMBL" id="TPX31529.1"/>
    </source>
</evidence>
<evidence type="ECO:0000313" key="6">
    <source>
        <dbReference type="Proteomes" id="UP000319731"/>
    </source>
</evidence>
<dbReference type="OrthoDB" id="249099at2759"/>
<dbReference type="Proteomes" id="UP000319731">
    <property type="component" value="Unassembled WGS sequence"/>
</dbReference>
<dbReference type="EMBL" id="QEAO01000043">
    <property type="protein sequence ID" value="TPX31529.1"/>
    <property type="molecule type" value="Genomic_DNA"/>
</dbReference>
<keyword evidence="2" id="KW-0012">Acyltransferase</keyword>
<dbReference type="RefSeq" id="XP_031022937.1">
    <property type="nucleotide sequence ID" value="XM_031171102.1"/>
</dbReference>
<accession>A0A507BXF2</accession>
<dbReference type="Pfam" id="PF00583">
    <property type="entry name" value="Acetyltransf_1"/>
    <property type="match status" value="1"/>
</dbReference>
<dbReference type="PROSITE" id="PS51186">
    <property type="entry name" value="GNAT"/>
    <property type="match status" value="1"/>
</dbReference>
<sequence>MDETNLAVAQMSVSTINLEPYKDESQLQAIMSLIENDLSEPYTVFTYRYFMHQWPDYCYLAMDGEEYIGVIICRLEPHQGYIPTMRGYIAMLAVRTPYRKLGVGSRLVQKAVAELKRGGADEVDDVN</sequence>
<dbReference type="InterPro" id="IPR000182">
    <property type="entry name" value="GNAT_dom"/>
</dbReference>
<gene>
    <name evidence="5" type="ORF">SmJEL517_g05175</name>
</gene>
<dbReference type="PANTHER" id="PTHR45896:SF1">
    <property type="entry name" value="N-ALPHA-ACETYLTRANSFERASE 30"/>
    <property type="match status" value="1"/>
</dbReference>
<dbReference type="GO" id="GO:0031417">
    <property type="term" value="C:NatC complex"/>
    <property type="evidence" value="ECO:0007669"/>
    <property type="project" value="TreeGrafter"/>
</dbReference>
<reference evidence="5 6" key="1">
    <citation type="journal article" date="2019" name="Sci. Rep.">
        <title>Comparative genomics of chytrid fungi reveal insights into the obligate biotrophic and pathogenic lifestyle of Synchytrium endobioticum.</title>
        <authorList>
            <person name="van de Vossenberg B.T.L.H."/>
            <person name="Warris S."/>
            <person name="Nguyen H.D.T."/>
            <person name="van Gent-Pelzer M.P.E."/>
            <person name="Joly D.L."/>
            <person name="van de Geest H.C."/>
            <person name="Bonants P.J.M."/>
            <person name="Smith D.S."/>
            <person name="Levesque C.A."/>
            <person name="van der Lee T.A.J."/>
        </authorList>
    </citation>
    <scope>NUCLEOTIDE SEQUENCE [LARGE SCALE GENOMIC DNA]</scope>
    <source>
        <strain evidence="5 6">JEL517</strain>
    </source>
</reference>
<dbReference type="InterPro" id="IPR044542">
    <property type="entry name" value="NAA30-like"/>
</dbReference>
<proteinExistence type="inferred from homology"/>
<comment type="caution">
    <text evidence="5">The sequence shown here is derived from an EMBL/GenBank/DDBJ whole genome shotgun (WGS) entry which is preliminary data.</text>
</comment>
<keyword evidence="1" id="KW-0808">Transferase</keyword>
<feature type="domain" description="N-acetyltransferase" evidence="4">
    <location>
        <begin position="16"/>
        <end position="127"/>
    </location>
</feature>
<dbReference type="InterPro" id="IPR016181">
    <property type="entry name" value="Acyl_CoA_acyltransferase"/>
</dbReference>
<evidence type="ECO:0000256" key="2">
    <source>
        <dbReference type="ARBA" id="ARBA00023315"/>
    </source>
</evidence>
<dbReference type="GeneID" id="42006399"/>
<evidence type="ECO:0000256" key="3">
    <source>
        <dbReference type="ARBA" id="ARBA00024025"/>
    </source>
</evidence>
<dbReference type="AlphaFoldDB" id="A0A507BXF2"/>
<comment type="similarity">
    <text evidence="3">Belongs to the acetyltransferase family. MAK3 subfamily.</text>
</comment>
<evidence type="ECO:0000259" key="4">
    <source>
        <dbReference type="PROSITE" id="PS51186"/>
    </source>
</evidence>